<keyword evidence="2" id="KW-0812">Transmembrane</keyword>
<evidence type="ECO:0000313" key="4">
    <source>
        <dbReference type="Proteomes" id="UP000295818"/>
    </source>
</evidence>
<keyword evidence="4" id="KW-1185">Reference proteome</keyword>
<evidence type="ECO:0000313" key="3">
    <source>
        <dbReference type="EMBL" id="TCO25952.1"/>
    </source>
</evidence>
<dbReference type="RefSeq" id="WP_132188770.1">
    <property type="nucleotide sequence ID" value="NZ_SLWM01000004.1"/>
</dbReference>
<dbReference type="EMBL" id="SLWM01000004">
    <property type="protein sequence ID" value="TCO25952.1"/>
    <property type="molecule type" value="Genomic_DNA"/>
</dbReference>
<evidence type="ECO:0000256" key="1">
    <source>
        <dbReference type="SAM" id="MobiDB-lite"/>
    </source>
</evidence>
<gene>
    <name evidence="3" type="ORF">EV644_104456</name>
</gene>
<name>A0ABY2BP03_9ACTN</name>
<protein>
    <submittedName>
        <fullName evidence="3">Uncharacterized protein</fullName>
    </submittedName>
</protein>
<keyword evidence="2" id="KW-1133">Transmembrane helix</keyword>
<sequence length="301" mass="32041">MNLTTPPPVEEIDRDYADRIRGRLVEDARSSRRRRFVWVPALAAACGIAVITIGVVVLTRTGGDGSGGDGSGVASAPATITPSPAQVQKVPAGKSRQVSLDLGPASGAEAKAAARQCLQKSAAATGAPNPATPADAETATVHQARWLKVLPGQDGELRPARDRMLLQTFTTRRNVWVECLDSQLADIFDPALAGTSREKALPLNAAEPINGSWTIRDLPDGRSTLLFTEFTFVTMPDVARVEIRIRWTGGASPWYGVAVVNGSGYVTASQPGAIHEKHAMEIDYRTLDKAGRVTSSDIEYG</sequence>
<feature type="region of interest" description="Disordered" evidence="1">
    <location>
        <begin position="64"/>
        <end position="99"/>
    </location>
</feature>
<feature type="transmembrane region" description="Helical" evidence="2">
    <location>
        <begin position="36"/>
        <end position="58"/>
    </location>
</feature>
<reference evidence="3 4" key="1">
    <citation type="journal article" date="2015" name="Stand. Genomic Sci.">
        <title>Genomic Encyclopedia of Bacterial and Archaeal Type Strains, Phase III: the genomes of soil and plant-associated and newly described type strains.</title>
        <authorList>
            <person name="Whitman W.B."/>
            <person name="Woyke T."/>
            <person name="Klenk H.P."/>
            <person name="Zhou Y."/>
            <person name="Lilburn T.G."/>
            <person name="Beck B.J."/>
            <person name="De Vos P."/>
            <person name="Vandamme P."/>
            <person name="Eisen J.A."/>
            <person name="Garrity G."/>
            <person name="Hugenholtz P."/>
            <person name="Kyrpides N.C."/>
        </authorList>
    </citation>
    <scope>NUCLEOTIDE SEQUENCE [LARGE SCALE GENOMIC DNA]</scope>
    <source>
        <strain evidence="3 4">VKM Ac-2538</strain>
    </source>
</reference>
<feature type="compositionally biased region" description="Low complexity" evidence="1">
    <location>
        <begin position="72"/>
        <end position="85"/>
    </location>
</feature>
<dbReference type="Proteomes" id="UP000295818">
    <property type="component" value="Unassembled WGS sequence"/>
</dbReference>
<comment type="caution">
    <text evidence="3">The sequence shown here is derived from an EMBL/GenBank/DDBJ whole genome shotgun (WGS) entry which is preliminary data.</text>
</comment>
<accession>A0ABY2BP03</accession>
<proteinExistence type="predicted"/>
<organism evidence="3 4">
    <name type="scientific">Kribbella orskensis</name>
    <dbReference type="NCBI Taxonomy" id="2512216"/>
    <lineage>
        <taxon>Bacteria</taxon>
        <taxon>Bacillati</taxon>
        <taxon>Actinomycetota</taxon>
        <taxon>Actinomycetes</taxon>
        <taxon>Propionibacteriales</taxon>
        <taxon>Kribbellaceae</taxon>
        <taxon>Kribbella</taxon>
    </lineage>
</organism>
<evidence type="ECO:0000256" key="2">
    <source>
        <dbReference type="SAM" id="Phobius"/>
    </source>
</evidence>
<keyword evidence="2" id="KW-0472">Membrane</keyword>